<comment type="similarity">
    <text evidence="2">Belongs to the MreD family.</text>
</comment>
<protein>
    <submittedName>
        <fullName evidence="9">Rod shape-determining protein MreD</fullName>
    </submittedName>
</protein>
<evidence type="ECO:0000256" key="2">
    <source>
        <dbReference type="ARBA" id="ARBA00007776"/>
    </source>
</evidence>
<dbReference type="InterPro" id="IPR007227">
    <property type="entry name" value="Cell_shape_determining_MreD"/>
</dbReference>
<feature type="transmembrane region" description="Helical" evidence="8">
    <location>
        <begin position="58"/>
        <end position="74"/>
    </location>
</feature>
<organism evidence="9 10">
    <name type="scientific">Paenibacillus lacisoli</name>
    <dbReference type="NCBI Taxonomy" id="3064525"/>
    <lineage>
        <taxon>Bacteria</taxon>
        <taxon>Bacillati</taxon>
        <taxon>Bacillota</taxon>
        <taxon>Bacilli</taxon>
        <taxon>Bacillales</taxon>
        <taxon>Paenibacillaceae</taxon>
        <taxon>Paenibacillus</taxon>
    </lineage>
</organism>
<evidence type="ECO:0000256" key="8">
    <source>
        <dbReference type="SAM" id="Phobius"/>
    </source>
</evidence>
<evidence type="ECO:0000256" key="6">
    <source>
        <dbReference type="ARBA" id="ARBA00022989"/>
    </source>
</evidence>
<keyword evidence="6 8" id="KW-1133">Transmembrane helix</keyword>
<comment type="caution">
    <text evidence="9">The sequence shown here is derived from an EMBL/GenBank/DDBJ whole genome shotgun (WGS) entry which is preliminary data.</text>
</comment>
<evidence type="ECO:0000313" key="9">
    <source>
        <dbReference type="EMBL" id="MDO7906885.1"/>
    </source>
</evidence>
<keyword evidence="5" id="KW-0133">Cell shape</keyword>
<evidence type="ECO:0000256" key="1">
    <source>
        <dbReference type="ARBA" id="ARBA00004651"/>
    </source>
</evidence>
<proteinExistence type="inferred from homology"/>
<evidence type="ECO:0000256" key="7">
    <source>
        <dbReference type="ARBA" id="ARBA00023136"/>
    </source>
</evidence>
<dbReference type="Proteomes" id="UP001240171">
    <property type="component" value="Unassembled WGS sequence"/>
</dbReference>
<keyword evidence="10" id="KW-1185">Reference proteome</keyword>
<feature type="transmembrane region" description="Helical" evidence="8">
    <location>
        <begin position="104"/>
        <end position="127"/>
    </location>
</feature>
<keyword evidence="7 8" id="KW-0472">Membrane</keyword>
<keyword evidence="3" id="KW-1003">Cell membrane</keyword>
<keyword evidence="4 8" id="KW-0812">Transmembrane</keyword>
<reference evidence="9 10" key="1">
    <citation type="submission" date="2023-07" db="EMBL/GenBank/DDBJ databases">
        <title>Paenibacillus sp. JX-17 nov. isolated from soil.</title>
        <authorList>
            <person name="Wan Y."/>
            <person name="Liu B."/>
        </authorList>
    </citation>
    <scope>NUCLEOTIDE SEQUENCE [LARGE SCALE GENOMIC DNA]</scope>
    <source>
        <strain evidence="9 10">JX-17</strain>
    </source>
</reference>
<feature type="transmembrane region" description="Helical" evidence="8">
    <location>
        <begin position="139"/>
        <end position="160"/>
    </location>
</feature>
<evidence type="ECO:0000256" key="5">
    <source>
        <dbReference type="ARBA" id="ARBA00022960"/>
    </source>
</evidence>
<evidence type="ECO:0000256" key="4">
    <source>
        <dbReference type="ARBA" id="ARBA00022692"/>
    </source>
</evidence>
<dbReference type="EMBL" id="JAUQTB010000005">
    <property type="protein sequence ID" value="MDO7906885.1"/>
    <property type="molecule type" value="Genomic_DNA"/>
</dbReference>
<comment type="subcellular location">
    <subcellularLocation>
        <location evidence="1">Cell membrane</location>
        <topology evidence="1">Multi-pass membrane protein</topology>
    </subcellularLocation>
</comment>
<evidence type="ECO:0000256" key="3">
    <source>
        <dbReference type="ARBA" id="ARBA00022475"/>
    </source>
</evidence>
<accession>A0ABT9CC96</accession>
<dbReference type="RefSeq" id="WP_305024310.1">
    <property type="nucleotide sequence ID" value="NZ_JAUQTB010000005.1"/>
</dbReference>
<dbReference type="Pfam" id="PF04093">
    <property type="entry name" value="MreD"/>
    <property type="match status" value="1"/>
</dbReference>
<evidence type="ECO:0000313" key="10">
    <source>
        <dbReference type="Proteomes" id="UP001240171"/>
    </source>
</evidence>
<feature type="transmembrane region" description="Helical" evidence="8">
    <location>
        <begin position="35"/>
        <end position="51"/>
    </location>
</feature>
<dbReference type="NCBIfam" id="TIGR03426">
    <property type="entry name" value="shape_MreD"/>
    <property type="match status" value="1"/>
</dbReference>
<name>A0ABT9CC96_9BACL</name>
<gene>
    <name evidence="9" type="primary">mreD</name>
    <name evidence="9" type="ORF">Q5741_10700</name>
</gene>
<sequence>MSRMRREILVALLGLLFILEGTVLPWLIPDIWQDRIGLNLVYIVILFVAIYRHRHTALILGLVFGLLHDVIYYGSMIGPYSFSMGVSAYLLGLVLQVNRAPMPIMMTVVMLGSLLNDSILFGIYKIFNLVGSAYDWALVQYMIPNLFIHFVFALIIYVPLRKQLELLGRRAPKEETV</sequence>